<dbReference type="PANTHER" id="PTHR30055:SF238">
    <property type="entry name" value="MYCOFACTOCIN BIOSYNTHESIS TRANSCRIPTIONAL REGULATOR MFTR-RELATED"/>
    <property type="match status" value="1"/>
</dbReference>
<accession>A0A9W6W3W9</accession>
<dbReference type="Proteomes" id="UP001165079">
    <property type="component" value="Unassembled WGS sequence"/>
</dbReference>
<dbReference type="Gene3D" id="1.10.357.10">
    <property type="entry name" value="Tetracycline Repressor, domain 2"/>
    <property type="match status" value="1"/>
</dbReference>
<dbReference type="RefSeq" id="WP_285663772.1">
    <property type="nucleotide sequence ID" value="NZ_BSTX01000002.1"/>
</dbReference>
<dbReference type="SUPFAM" id="SSF46689">
    <property type="entry name" value="Homeodomain-like"/>
    <property type="match status" value="1"/>
</dbReference>
<gene>
    <name evidence="6" type="ORF">Afil01_34290</name>
</gene>
<feature type="domain" description="HTH tetR-type" evidence="5">
    <location>
        <begin position="14"/>
        <end position="74"/>
    </location>
</feature>
<reference evidence="6" key="1">
    <citation type="submission" date="2023-03" db="EMBL/GenBank/DDBJ databases">
        <title>Actinorhabdospora filicis NBRC 111898.</title>
        <authorList>
            <person name="Ichikawa N."/>
            <person name="Sato H."/>
            <person name="Tonouchi N."/>
        </authorList>
    </citation>
    <scope>NUCLEOTIDE SEQUENCE</scope>
    <source>
        <strain evidence="6">NBRC 111898</strain>
    </source>
</reference>
<evidence type="ECO:0000256" key="4">
    <source>
        <dbReference type="PROSITE-ProRule" id="PRU00335"/>
    </source>
</evidence>
<dbReference type="Gene3D" id="1.10.10.60">
    <property type="entry name" value="Homeodomain-like"/>
    <property type="match status" value="1"/>
</dbReference>
<dbReference type="GO" id="GO:0003700">
    <property type="term" value="F:DNA-binding transcription factor activity"/>
    <property type="evidence" value="ECO:0007669"/>
    <property type="project" value="TreeGrafter"/>
</dbReference>
<evidence type="ECO:0000256" key="1">
    <source>
        <dbReference type="ARBA" id="ARBA00023015"/>
    </source>
</evidence>
<sequence>MESAAERRRAQTRRRKRGLIADAAVHLALEKGLEAATVEAISAAADISTRTFFNYFSAKEDALTLAPAPEVEELTAFIAERPPEEPSVRVMRALVKDMAGTHLPSDEQIALWRRHPELHARASRPKDEERRFLAVITAIAARDGRDPLTDAHPSVLVTTAFGVLEWAVRASRLPAIGRAAGVLIDEAFDLLERGL</sequence>
<evidence type="ECO:0000256" key="3">
    <source>
        <dbReference type="ARBA" id="ARBA00023163"/>
    </source>
</evidence>
<keyword evidence="3" id="KW-0804">Transcription</keyword>
<name>A0A9W6W3W9_9ACTN</name>
<organism evidence="6 7">
    <name type="scientific">Actinorhabdospora filicis</name>
    <dbReference type="NCBI Taxonomy" id="1785913"/>
    <lineage>
        <taxon>Bacteria</taxon>
        <taxon>Bacillati</taxon>
        <taxon>Actinomycetota</taxon>
        <taxon>Actinomycetes</taxon>
        <taxon>Micromonosporales</taxon>
        <taxon>Micromonosporaceae</taxon>
        <taxon>Actinorhabdospora</taxon>
    </lineage>
</organism>
<dbReference type="InterPro" id="IPR023772">
    <property type="entry name" value="DNA-bd_HTH_TetR-type_CS"/>
</dbReference>
<evidence type="ECO:0000256" key="2">
    <source>
        <dbReference type="ARBA" id="ARBA00023125"/>
    </source>
</evidence>
<dbReference type="InterPro" id="IPR001647">
    <property type="entry name" value="HTH_TetR"/>
</dbReference>
<dbReference type="PROSITE" id="PS50977">
    <property type="entry name" value="HTH_TETR_2"/>
    <property type="match status" value="1"/>
</dbReference>
<comment type="caution">
    <text evidence="6">The sequence shown here is derived from an EMBL/GenBank/DDBJ whole genome shotgun (WGS) entry which is preliminary data.</text>
</comment>
<dbReference type="InterPro" id="IPR009057">
    <property type="entry name" value="Homeodomain-like_sf"/>
</dbReference>
<proteinExistence type="predicted"/>
<evidence type="ECO:0000313" key="6">
    <source>
        <dbReference type="EMBL" id="GLZ78622.1"/>
    </source>
</evidence>
<dbReference type="PROSITE" id="PS01081">
    <property type="entry name" value="HTH_TETR_1"/>
    <property type="match status" value="1"/>
</dbReference>
<dbReference type="PANTHER" id="PTHR30055">
    <property type="entry name" value="HTH-TYPE TRANSCRIPTIONAL REGULATOR RUTR"/>
    <property type="match status" value="1"/>
</dbReference>
<feature type="DNA-binding region" description="H-T-H motif" evidence="4">
    <location>
        <begin position="37"/>
        <end position="56"/>
    </location>
</feature>
<dbReference type="GO" id="GO:0000976">
    <property type="term" value="F:transcription cis-regulatory region binding"/>
    <property type="evidence" value="ECO:0007669"/>
    <property type="project" value="TreeGrafter"/>
</dbReference>
<dbReference type="InterPro" id="IPR050109">
    <property type="entry name" value="HTH-type_TetR-like_transc_reg"/>
</dbReference>
<dbReference type="Pfam" id="PF00440">
    <property type="entry name" value="TetR_N"/>
    <property type="match status" value="1"/>
</dbReference>
<dbReference type="EMBL" id="BSTX01000002">
    <property type="protein sequence ID" value="GLZ78622.1"/>
    <property type="molecule type" value="Genomic_DNA"/>
</dbReference>
<keyword evidence="7" id="KW-1185">Reference proteome</keyword>
<evidence type="ECO:0000259" key="5">
    <source>
        <dbReference type="PROSITE" id="PS50977"/>
    </source>
</evidence>
<evidence type="ECO:0000313" key="7">
    <source>
        <dbReference type="Proteomes" id="UP001165079"/>
    </source>
</evidence>
<dbReference type="AlphaFoldDB" id="A0A9W6W3W9"/>
<keyword evidence="1" id="KW-0805">Transcription regulation</keyword>
<protein>
    <submittedName>
        <fullName evidence="6">TetR family transcriptional regulator</fullName>
    </submittedName>
</protein>
<keyword evidence="2 4" id="KW-0238">DNA-binding</keyword>